<dbReference type="OrthoDB" id="505937at2759"/>
<feature type="chain" id="PRO_5015178360" evidence="1">
    <location>
        <begin position="27"/>
        <end position="323"/>
    </location>
</feature>
<name>A0A2P6V5M4_9CHLO</name>
<dbReference type="Proteomes" id="UP000239649">
    <property type="component" value="Unassembled WGS sequence"/>
</dbReference>
<dbReference type="PROSITE" id="PS51257">
    <property type="entry name" value="PROKAR_LIPOPROTEIN"/>
    <property type="match status" value="1"/>
</dbReference>
<organism evidence="2 3">
    <name type="scientific">Micractinium conductrix</name>
    <dbReference type="NCBI Taxonomy" id="554055"/>
    <lineage>
        <taxon>Eukaryota</taxon>
        <taxon>Viridiplantae</taxon>
        <taxon>Chlorophyta</taxon>
        <taxon>core chlorophytes</taxon>
        <taxon>Trebouxiophyceae</taxon>
        <taxon>Chlorellales</taxon>
        <taxon>Chlorellaceae</taxon>
        <taxon>Chlorella clade</taxon>
        <taxon>Micractinium</taxon>
    </lineage>
</organism>
<dbReference type="EMBL" id="LHPF02000027">
    <property type="protein sequence ID" value="PSC69384.1"/>
    <property type="molecule type" value="Genomic_DNA"/>
</dbReference>
<comment type="caution">
    <text evidence="2">The sequence shown here is derived from an EMBL/GenBank/DDBJ whole genome shotgun (WGS) entry which is preliminary data.</text>
</comment>
<evidence type="ECO:0000256" key="1">
    <source>
        <dbReference type="SAM" id="SignalP"/>
    </source>
</evidence>
<gene>
    <name evidence="2" type="ORF">C2E20_7143</name>
</gene>
<accession>A0A2P6V5M4</accession>
<reference evidence="2 3" key="1">
    <citation type="journal article" date="2018" name="Plant J.">
        <title>Genome sequences of Chlorella sorokiniana UTEX 1602 and Micractinium conductrix SAG 241.80: implications to maltose excretion by a green alga.</title>
        <authorList>
            <person name="Arriola M.B."/>
            <person name="Velmurugan N."/>
            <person name="Zhang Y."/>
            <person name="Plunkett M.H."/>
            <person name="Hondzo H."/>
            <person name="Barney B.M."/>
        </authorList>
    </citation>
    <scope>NUCLEOTIDE SEQUENCE [LARGE SCALE GENOMIC DNA]</scope>
    <source>
        <strain evidence="2 3">SAG 241.80</strain>
    </source>
</reference>
<sequence length="323" mass="34377">MAPCRRGAGAALVALLACASVAAAAAAPARRGLGEGGSDWGAVSLVNTCPWPVAVKAGYSFIPGDDDGHACPNRAEGSEFAACATKWITVAPNGTASLPDLPTGVWSYSAFVVPSAPRHWLSGLGGHLDAMLANTKQFNEECTQAGPDCVWWAVPALSKTYDELVLSCEDYNPAALPEEPELFDVTVVNNCSEAVRVKFAYQISENDTADGCVLDSWFGDERRCITDWQSLEPGDEAYVGATVDPGFWTYGAHIVGDEGYDLAKRARGAFQGTNETTACPEEDAYGSGYVCEWWAPKCFFCNAKRTADEPLVLTCDGYKAAAR</sequence>
<evidence type="ECO:0000313" key="2">
    <source>
        <dbReference type="EMBL" id="PSC69384.1"/>
    </source>
</evidence>
<dbReference type="AlphaFoldDB" id="A0A2P6V5M4"/>
<keyword evidence="1" id="KW-0732">Signal</keyword>
<keyword evidence="3" id="KW-1185">Reference proteome</keyword>
<protein>
    <submittedName>
        <fullName evidence="2">NADPH:quinone reductase</fullName>
    </submittedName>
</protein>
<feature type="signal peptide" evidence="1">
    <location>
        <begin position="1"/>
        <end position="26"/>
    </location>
</feature>
<proteinExistence type="predicted"/>
<evidence type="ECO:0000313" key="3">
    <source>
        <dbReference type="Proteomes" id="UP000239649"/>
    </source>
</evidence>